<sequence>MAHQLRSPKAISTASTTHSVAIHDELLRARLENAHVAFQQALFHQDKDYLRSIHAATKTVNPIIKFTNVFRLFQKHRQLFRNGEKISVAQIKPKLYLVENGRGKWHEIYQIVRSLWSLPYSRGYGRRLRFVVFDEHHEAVIGILGLQSPPADLSCRDELFSYPSQRKLELVNHTLDAHTVGAIPPYSHILGGKLVAGLLASDAVRRAYWRTYISKKTTINDRLISQPLVAITTTSAFGRSSIYNRLKYQNRLLAEPIGYTKGYGMVHFDDHYNDIKTWLESKGLLVPSGFGHGPKVRWQNTTIALRALGLPTELLRHGLAREVFLFRLTTSLERGMSGGAFGRPIALGMDDYSKFWTERWAVPRSKRMPNWSRFESVEWINSTLRNLADSVTG</sequence>
<accession>A0A1G5QT10</accession>
<dbReference type="InterPro" id="IPR025639">
    <property type="entry name" value="DruA"/>
</dbReference>
<gene>
    <name evidence="1" type="ORF">SAMN03097708_02698</name>
</gene>
<protein>
    <submittedName>
        <fullName evidence="1">Uncharacterized protein</fullName>
    </submittedName>
</protein>
<dbReference type="EMBL" id="FMWD01000008">
    <property type="protein sequence ID" value="SCZ64708.1"/>
    <property type="molecule type" value="Genomic_DNA"/>
</dbReference>
<reference evidence="1 2" key="1">
    <citation type="submission" date="2016-10" db="EMBL/GenBank/DDBJ databases">
        <authorList>
            <person name="de Groot N.N."/>
        </authorList>
    </citation>
    <scope>NUCLEOTIDE SEQUENCE [LARGE SCALE GENOMIC DNA]</scope>
    <source>
        <strain evidence="1 2">HLD2</strain>
    </source>
</reference>
<organism evidence="1 2">
    <name type="scientific">Thiohalomonas denitrificans</name>
    <dbReference type="NCBI Taxonomy" id="415747"/>
    <lineage>
        <taxon>Bacteria</taxon>
        <taxon>Pseudomonadati</taxon>
        <taxon>Pseudomonadota</taxon>
        <taxon>Gammaproteobacteria</taxon>
        <taxon>Thiohalomonadales</taxon>
        <taxon>Thiohalomonadaceae</taxon>
        <taxon>Thiohalomonas</taxon>
    </lineage>
</organism>
<dbReference type="OrthoDB" id="6637466at2"/>
<name>A0A1G5QT10_9GAMM</name>
<dbReference type="Proteomes" id="UP000199648">
    <property type="component" value="Unassembled WGS sequence"/>
</dbReference>
<proteinExistence type="predicted"/>
<evidence type="ECO:0000313" key="1">
    <source>
        <dbReference type="EMBL" id="SCZ64708.1"/>
    </source>
</evidence>
<dbReference type="AlphaFoldDB" id="A0A1G5QT10"/>
<dbReference type="STRING" id="415747.SAMN03097708_02698"/>
<dbReference type="RefSeq" id="WP_092998186.1">
    <property type="nucleotide sequence ID" value="NZ_FMWD01000008.1"/>
</dbReference>
<dbReference type="Pfam" id="PF14236">
    <property type="entry name" value="DruA"/>
    <property type="match status" value="1"/>
</dbReference>
<evidence type="ECO:0000313" key="2">
    <source>
        <dbReference type="Proteomes" id="UP000199648"/>
    </source>
</evidence>
<keyword evidence="2" id="KW-1185">Reference proteome</keyword>